<feature type="coiled-coil region" evidence="1">
    <location>
        <begin position="88"/>
        <end position="115"/>
    </location>
</feature>
<dbReference type="PANTHER" id="PTHR40037">
    <property type="entry name" value="PHOSPHOESTERASE YJCG-RELATED"/>
    <property type="match status" value="1"/>
</dbReference>
<proteinExistence type="predicted"/>
<evidence type="ECO:0000256" key="1">
    <source>
        <dbReference type="SAM" id="Coils"/>
    </source>
</evidence>
<dbReference type="RefSeq" id="WP_345371260.1">
    <property type="nucleotide sequence ID" value="NZ_BAABJX010000029.1"/>
</dbReference>
<keyword evidence="1" id="KW-0175">Coiled coil</keyword>
<evidence type="ECO:0000313" key="2">
    <source>
        <dbReference type="EMBL" id="GAA4833980.1"/>
    </source>
</evidence>
<dbReference type="GO" id="GO:0016874">
    <property type="term" value="F:ligase activity"/>
    <property type="evidence" value="ECO:0007669"/>
    <property type="project" value="UniProtKB-KW"/>
</dbReference>
<accession>A0ABP9D984</accession>
<dbReference type="InterPro" id="IPR009097">
    <property type="entry name" value="Cyclic_Pdiesterase"/>
</dbReference>
<keyword evidence="3" id="KW-1185">Reference proteome</keyword>
<dbReference type="EMBL" id="BAABJX010000029">
    <property type="protein sequence ID" value="GAA4833980.1"/>
    <property type="molecule type" value="Genomic_DNA"/>
</dbReference>
<comment type="caution">
    <text evidence="2">The sequence shown here is derived from an EMBL/GenBank/DDBJ whole genome shotgun (WGS) entry which is preliminary data.</text>
</comment>
<dbReference type="Pfam" id="PF13563">
    <property type="entry name" value="2_5_RNA_ligase2"/>
    <property type="match status" value="1"/>
</dbReference>
<dbReference type="InterPro" id="IPR050580">
    <property type="entry name" value="2H_phosphoesterase_YjcG-like"/>
</dbReference>
<protein>
    <submittedName>
        <fullName evidence="2">2'-5' RNA ligase family protein</fullName>
    </submittedName>
</protein>
<dbReference type="Gene3D" id="3.90.1140.10">
    <property type="entry name" value="Cyclic phosphodiesterase"/>
    <property type="match status" value="1"/>
</dbReference>
<dbReference type="Proteomes" id="UP001500298">
    <property type="component" value="Unassembled WGS sequence"/>
</dbReference>
<dbReference type="PANTHER" id="PTHR40037:SF1">
    <property type="entry name" value="PHOSPHOESTERASE SAOUHSC_00951-RELATED"/>
    <property type="match status" value="1"/>
</dbReference>
<evidence type="ECO:0000313" key="3">
    <source>
        <dbReference type="Proteomes" id="UP001500298"/>
    </source>
</evidence>
<gene>
    <name evidence="2" type="ORF">GCM10023331_18980</name>
</gene>
<organism evidence="2 3">
    <name type="scientific">Algivirga pacifica</name>
    <dbReference type="NCBI Taxonomy" id="1162670"/>
    <lineage>
        <taxon>Bacteria</taxon>
        <taxon>Pseudomonadati</taxon>
        <taxon>Bacteroidota</taxon>
        <taxon>Cytophagia</taxon>
        <taxon>Cytophagales</taxon>
        <taxon>Flammeovirgaceae</taxon>
        <taxon>Algivirga</taxon>
    </lineage>
</organism>
<sequence length="180" mass="20913">MLYFIAILPPEPLRSKLSAQKQLIAEQYKTYKALNSPPHITLFPPFQKDASQEEYFLQTLEKEMSTVQSFDITLNGHGAFPPRVVYVAVELTDALQQLYEQIKLLVREVWEVKEERYGGRPYHPHLTLAFKDLSKGAFHKVWEVYRDTSFEATFTVCKVALLKHDGKVWQVLKEIGLKKE</sequence>
<reference evidence="3" key="1">
    <citation type="journal article" date="2019" name="Int. J. Syst. Evol. Microbiol.">
        <title>The Global Catalogue of Microorganisms (GCM) 10K type strain sequencing project: providing services to taxonomists for standard genome sequencing and annotation.</title>
        <authorList>
            <consortium name="The Broad Institute Genomics Platform"/>
            <consortium name="The Broad Institute Genome Sequencing Center for Infectious Disease"/>
            <person name="Wu L."/>
            <person name="Ma J."/>
        </authorList>
    </citation>
    <scope>NUCLEOTIDE SEQUENCE [LARGE SCALE GENOMIC DNA]</scope>
    <source>
        <strain evidence="3">JCM 18326</strain>
    </source>
</reference>
<dbReference type="SUPFAM" id="SSF55144">
    <property type="entry name" value="LigT-like"/>
    <property type="match status" value="1"/>
</dbReference>
<name>A0ABP9D984_9BACT</name>
<keyword evidence="2" id="KW-0436">Ligase</keyword>